<dbReference type="Proteomes" id="UP000002729">
    <property type="component" value="Unassembled WGS sequence"/>
</dbReference>
<name>F0XZN9_AURAN</name>
<feature type="binding site" evidence="2">
    <location>
        <position position="154"/>
    </location>
    <ligand>
        <name>3'-phosphoadenylyl sulfate</name>
        <dbReference type="ChEBI" id="CHEBI:58339"/>
    </ligand>
</feature>
<evidence type="ECO:0000313" key="4">
    <source>
        <dbReference type="EMBL" id="EGB11378.1"/>
    </source>
</evidence>
<sequence>MQWLWLLVAARVADARFANRTVVVDRGAFPHLAIVGSDKGGTSDAFVAIVKHGDWAAKYTVDCDTIRVKKLGDRARDKCRQKSKELGCLYRGGTLESWRRCYSGYVPDNMKKGITDKLWMDATPNYLWGWCRGTDAASRLFELSPRTVVVALLREPMDRLRSLFNYWSTEPIGLEIATTLEPHVLLDLAYLEKPWATPVTRTTASETLSAERLFEEGGRDVYELYQKNYVIWAGGQPREVCAGVLGPKQRRGPWGRGEMRERCPVFTNLILTGLYYTFLRHWIRLFPEQVIVVQSEYYFQDRRVLLSLLGRGAPAPAIDGPPASSHAKKVANRGHYVYGNATLTNETHARLEAFYARPNALLRTLLADEARAGRILVSPDPAVPGSWWT</sequence>
<feature type="binding site" evidence="2">
    <location>
        <position position="162"/>
    </location>
    <ligand>
        <name>3'-phosphoadenylyl sulfate</name>
        <dbReference type="ChEBI" id="CHEBI:58339"/>
    </ligand>
</feature>
<feature type="chain" id="PRO_5012135614" description="Sulfotransferase domain-containing protein" evidence="3">
    <location>
        <begin position="16"/>
        <end position="389"/>
    </location>
</feature>
<keyword evidence="5" id="KW-1185">Reference proteome</keyword>
<gene>
    <name evidence="4" type="ORF">AURANDRAFT_70896</name>
</gene>
<dbReference type="Gene3D" id="3.40.50.300">
    <property type="entry name" value="P-loop containing nucleotide triphosphate hydrolases"/>
    <property type="match status" value="1"/>
</dbReference>
<evidence type="ECO:0008006" key="6">
    <source>
        <dbReference type="Google" id="ProtNLM"/>
    </source>
</evidence>
<feature type="signal peptide" evidence="3">
    <location>
        <begin position="1"/>
        <end position="15"/>
    </location>
</feature>
<dbReference type="PANTHER" id="PTHR10605">
    <property type="entry name" value="HEPARAN SULFATE SULFOTRANSFERASE"/>
    <property type="match status" value="1"/>
</dbReference>
<dbReference type="KEGG" id="aaf:AURANDRAFT_70896"/>
<evidence type="ECO:0000313" key="5">
    <source>
        <dbReference type="Proteomes" id="UP000002729"/>
    </source>
</evidence>
<evidence type="ECO:0000256" key="2">
    <source>
        <dbReference type="PIRSR" id="PIRSR637359-2"/>
    </source>
</evidence>
<accession>F0XZN9</accession>
<dbReference type="RefSeq" id="XP_009033752.1">
    <property type="nucleotide sequence ID" value="XM_009035504.1"/>
</dbReference>
<proteinExistence type="predicted"/>
<dbReference type="SUPFAM" id="SSF52540">
    <property type="entry name" value="P-loop containing nucleoside triphosphate hydrolases"/>
    <property type="match status" value="1"/>
</dbReference>
<dbReference type="OrthoDB" id="530160at2759"/>
<protein>
    <recommendedName>
        <fullName evidence="6">Sulfotransferase domain-containing protein</fullName>
    </recommendedName>
</protein>
<reference evidence="4 5" key="1">
    <citation type="journal article" date="2011" name="Proc. Natl. Acad. Sci. U.S.A.">
        <title>Niche of harmful alga Aureococcus anophagefferens revealed through ecogenomics.</title>
        <authorList>
            <person name="Gobler C.J."/>
            <person name="Berry D.L."/>
            <person name="Dyhrman S.T."/>
            <person name="Wilhelm S.W."/>
            <person name="Salamov A."/>
            <person name="Lobanov A.V."/>
            <person name="Zhang Y."/>
            <person name="Collier J.L."/>
            <person name="Wurch L.L."/>
            <person name="Kustka A.B."/>
            <person name="Dill B.D."/>
            <person name="Shah M."/>
            <person name="VerBerkmoes N.C."/>
            <person name="Kuo A."/>
            <person name="Terry A."/>
            <person name="Pangilinan J."/>
            <person name="Lindquist E.A."/>
            <person name="Lucas S."/>
            <person name="Paulsen I.T."/>
            <person name="Hattenrath-Lehmann T.K."/>
            <person name="Talmage S.C."/>
            <person name="Walker E.A."/>
            <person name="Koch F."/>
            <person name="Burson A.M."/>
            <person name="Marcoval M.A."/>
            <person name="Tang Y.Z."/>
            <person name="Lecleir G.R."/>
            <person name="Coyne K.J."/>
            <person name="Berg G.M."/>
            <person name="Bertrand E.M."/>
            <person name="Saito M.A."/>
            <person name="Gladyshev V.N."/>
            <person name="Grigoriev I.V."/>
        </authorList>
    </citation>
    <scope>NUCLEOTIDE SEQUENCE [LARGE SCALE GENOMIC DNA]</scope>
    <source>
        <strain evidence="5">CCMP 1984</strain>
    </source>
</reference>
<dbReference type="InParanoid" id="F0XZN9"/>
<dbReference type="PANTHER" id="PTHR10605:SF56">
    <property type="entry name" value="BIFUNCTIONAL HEPARAN SULFATE N-DEACETYLASE_N-SULFOTRANSFERASE"/>
    <property type="match status" value="1"/>
</dbReference>
<dbReference type="EMBL" id="GL833122">
    <property type="protein sequence ID" value="EGB11378.1"/>
    <property type="molecule type" value="Genomic_DNA"/>
</dbReference>
<evidence type="ECO:0000256" key="1">
    <source>
        <dbReference type="ARBA" id="ARBA00022679"/>
    </source>
</evidence>
<keyword evidence="3" id="KW-0732">Signal</keyword>
<dbReference type="InterPro" id="IPR037359">
    <property type="entry name" value="NST/OST"/>
</dbReference>
<keyword evidence="1" id="KW-0808">Transferase</keyword>
<dbReference type="AlphaFoldDB" id="F0XZN9"/>
<dbReference type="GO" id="GO:0008146">
    <property type="term" value="F:sulfotransferase activity"/>
    <property type="evidence" value="ECO:0007669"/>
    <property type="project" value="InterPro"/>
</dbReference>
<dbReference type="GeneID" id="20227976"/>
<dbReference type="InterPro" id="IPR027417">
    <property type="entry name" value="P-loop_NTPase"/>
</dbReference>
<evidence type="ECO:0000256" key="3">
    <source>
        <dbReference type="SAM" id="SignalP"/>
    </source>
</evidence>
<organism evidence="5">
    <name type="scientific">Aureococcus anophagefferens</name>
    <name type="common">Harmful bloom alga</name>
    <dbReference type="NCBI Taxonomy" id="44056"/>
    <lineage>
        <taxon>Eukaryota</taxon>
        <taxon>Sar</taxon>
        <taxon>Stramenopiles</taxon>
        <taxon>Ochrophyta</taxon>
        <taxon>Pelagophyceae</taxon>
        <taxon>Pelagomonadales</taxon>
        <taxon>Pelagomonadaceae</taxon>
        <taxon>Aureococcus</taxon>
    </lineage>
</organism>